<dbReference type="Proteomes" id="UP000663850">
    <property type="component" value="Unassembled WGS sequence"/>
</dbReference>
<comment type="caution">
    <text evidence="3">The sequence shown here is derived from an EMBL/GenBank/DDBJ whole genome shotgun (WGS) entry which is preliminary data.</text>
</comment>
<feature type="region of interest" description="Disordered" evidence="1">
    <location>
        <begin position="323"/>
        <end position="388"/>
    </location>
</feature>
<dbReference type="Pfam" id="PF09409">
    <property type="entry name" value="PUB"/>
    <property type="match status" value="1"/>
</dbReference>
<evidence type="ECO:0000259" key="2">
    <source>
        <dbReference type="Pfam" id="PF09409"/>
    </source>
</evidence>
<dbReference type="CDD" id="cd09212">
    <property type="entry name" value="PUB"/>
    <property type="match status" value="1"/>
</dbReference>
<evidence type="ECO:0000256" key="1">
    <source>
        <dbReference type="SAM" id="MobiDB-lite"/>
    </source>
</evidence>
<name>A0A8H3DHA1_9AGAM</name>
<proteinExistence type="predicted"/>
<dbReference type="SUPFAM" id="SSF143503">
    <property type="entry name" value="PUG domain-like"/>
    <property type="match status" value="1"/>
</dbReference>
<dbReference type="EMBL" id="CAJMWZ010007005">
    <property type="protein sequence ID" value="CAE6530858.1"/>
    <property type="molecule type" value="Genomic_DNA"/>
</dbReference>
<dbReference type="PANTHER" id="PTHR23153">
    <property type="entry name" value="UBX-RELATED"/>
    <property type="match status" value="1"/>
</dbReference>
<feature type="compositionally biased region" description="Polar residues" evidence="1">
    <location>
        <begin position="360"/>
        <end position="371"/>
    </location>
</feature>
<dbReference type="InterPro" id="IPR036339">
    <property type="entry name" value="PUB-like_dom_sf"/>
</dbReference>
<feature type="compositionally biased region" description="Basic and acidic residues" evidence="1">
    <location>
        <begin position="323"/>
        <end position="336"/>
    </location>
</feature>
<accession>A0A8H3DHA1</accession>
<feature type="region of interest" description="Disordered" evidence="1">
    <location>
        <begin position="189"/>
        <end position="217"/>
    </location>
</feature>
<gene>
    <name evidence="3" type="ORF">RDB_LOCUS130175</name>
</gene>
<dbReference type="Gene3D" id="1.20.58.2190">
    <property type="match status" value="1"/>
</dbReference>
<evidence type="ECO:0000313" key="4">
    <source>
        <dbReference type="Proteomes" id="UP000663850"/>
    </source>
</evidence>
<feature type="compositionally biased region" description="Basic and acidic residues" evidence="1">
    <location>
        <begin position="374"/>
        <end position="388"/>
    </location>
</feature>
<sequence length="388" mass="43298">MSDPSSPTTPRKADHDRVAEAALKRVTQPRSLGDTEELRYELERPVRQKFRRLVDPGIVRDNSEADAKRAFGVLLKLADNLLSDPENPKFREFKSTNNTIKRSLIEPKGAIEFAIELGFRATIEDFQPKYVWHSSPENLTALRVGRDALKDHIELATAKEERTNLSQQLAKSQKTAAVQNALLAYEDDRKRRKALDERMKKEGYPTTPSKAPTATVPPASPQFSIQGEGHTLGSPSARRGFVHEDNDTTLGFRAAVEDFQPKYVWHSSPENLTALRVGRDVLKDHLVIAAAKEERTNLSQQLAKAERSSAVQNALLAFEDDRKRRKALDERMKRDGYPTTPSKAPTTTVPPASPKFSIQGEGQTVGTTSTRRGFVHEGEDATVADHED</sequence>
<feature type="compositionally biased region" description="Basic and acidic residues" evidence="1">
    <location>
        <begin position="189"/>
        <end position="203"/>
    </location>
</feature>
<dbReference type="GO" id="GO:0005737">
    <property type="term" value="C:cytoplasm"/>
    <property type="evidence" value="ECO:0007669"/>
    <property type="project" value="TreeGrafter"/>
</dbReference>
<dbReference type="PANTHER" id="PTHR23153:SF38">
    <property type="entry name" value="UBX DOMAIN-CONTAINING PROTEIN 6"/>
    <property type="match status" value="1"/>
</dbReference>
<protein>
    <recommendedName>
        <fullName evidence="2">PUB domain-containing protein</fullName>
    </recommendedName>
</protein>
<feature type="domain" description="PUB" evidence="2">
    <location>
        <begin position="67"/>
        <end position="127"/>
    </location>
</feature>
<reference evidence="3" key="1">
    <citation type="submission" date="2021-01" db="EMBL/GenBank/DDBJ databases">
        <authorList>
            <person name="Kaushik A."/>
        </authorList>
    </citation>
    <scope>NUCLEOTIDE SEQUENCE</scope>
    <source>
        <strain evidence="3">Type strain: AG8-Rh-89/</strain>
    </source>
</reference>
<feature type="compositionally biased region" description="Polar residues" evidence="1">
    <location>
        <begin position="339"/>
        <end position="350"/>
    </location>
</feature>
<evidence type="ECO:0000313" key="3">
    <source>
        <dbReference type="EMBL" id="CAE6530858.1"/>
    </source>
</evidence>
<organism evidence="3 4">
    <name type="scientific">Rhizoctonia solani</name>
    <dbReference type="NCBI Taxonomy" id="456999"/>
    <lineage>
        <taxon>Eukaryota</taxon>
        <taxon>Fungi</taxon>
        <taxon>Dikarya</taxon>
        <taxon>Basidiomycota</taxon>
        <taxon>Agaricomycotina</taxon>
        <taxon>Agaricomycetes</taxon>
        <taxon>Cantharellales</taxon>
        <taxon>Ceratobasidiaceae</taxon>
        <taxon>Rhizoctonia</taxon>
    </lineage>
</organism>
<dbReference type="AlphaFoldDB" id="A0A8H3DHA1"/>
<dbReference type="InterPro" id="IPR018997">
    <property type="entry name" value="PUB_domain"/>
</dbReference>